<evidence type="ECO:0000256" key="11">
    <source>
        <dbReference type="ARBA" id="ARBA00022741"/>
    </source>
</evidence>
<dbReference type="GO" id="GO:0005524">
    <property type="term" value="F:ATP binding"/>
    <property type="evidence" value="ECO:0007669"/>
    <property type="project" value="UniProtKB-KW"/>
</dbReference>
<evidence type="ECO:0000256" key="6">
    <source>
        <dbReference type="ARBA" id="ARBA00022527"/>
    </source>
</evidence>
<name>A0A3Q2YG02_HIPCM</name>
<evidence type="ECO:0000256" key="1">
    <source>
        <dbReference type="ARBA" id="ARBA00001936"/>
    </source>
</evidence>
<keyword evidence="12" id="KW-0418">Kinase</keyword>
<keyword evidence="10 18" id="KW-0732">Signal</keyword>
<dbReference type="InterPro" id="IPR045860">
    <property type="entry name" value="Snake_toxin-like_sf"/>
</dbReference>
<dbReference type="Gene3D" id="2.10.60.10">
    <property type="entry name" value="CD59"/>
    <property type="match status" value="1"/>
</dbReference>
<evidence type="ECO:0000256" key="18">
    <source>
        <dbReference type="SAM" id="SignalP"/>
    </source>
</evidence>
<dbReference type="Proteomes" id="UP000264820">
    <property type="component" value="Unplaced"/>
</dbReference>
<evidence type="ECO:0000256" key="10">
    <source>
        <dbReference type="ARBA" id="ARBA00022729"/>
    </source>
</evidence>
<comment type="subcellular location">
    <subcellularLocation>
        <location evidence="3">Membrane</location>
        <topology evidence="3">Single-pass type I membrane protein</topology>
    </subcellularLocation>
</comment>
<keyword evidence="6" id="KW-0723">Serine/threonine-protein kinase</keyword>
<keyword evidence="7" id="KW-0808">Transferase</keyword>
<evidence type="ECO:0000256" key="8">
    <source>
        <dbReference type="ARBA" id="ARBA00022692"/>
    </source>
</evidence>
<evidence type="ECO:0000256" key="14">
    <source>
        <dbReference type="ARBA" id="ARBA00022842"/>
    </source>
</evidence>
<dbReference type="InterPro" id="IPR000719">
    <property type="entry name" value="Prot_kinase_dom"/>
</dbReference>
<feature type="chain" id="PRO_5044598463" description="receptor protein serine/threonine kinase" evidence="18">
    <location>
        <begin position="22"/>
        <end position="489"/>
    </location>
</feature>
<dbReference type="Gene3D" id="3.30.200.20">
    <property type="entry name" value="Phosphorylase Kinase, domain 1"/>
    <property type="match status" value="1"/>
</dbReference>
<dbReference type="OrthoDB" id="669224at2759"/>
<dbReference type="RefSeq" id="XP_019748022.1">
    <property type="nucleotide sequence ID" value="XM_019892463.1"/>
</dbReference>
<evidence type="ECO:0000256" key="2">
    <source>
        <dbReference type="ARBA" id="ARBA00001946"/>
    </source>
</evidence>
<dbReference type="CDD" id="cd23616">
    <property type="entry name" value="TFP_LU_ECD_AMHR2"/>
    <property type="match status" value="1"/>
</dbReference>
<feature type="domain" description="Protein kinase" evidence="19">
    <location>
        <begin position="188"/>
        <end position="489"/>
    </location>
</feature>
<evidence type="ECO:0000313" key="20">
    <source>
        <dbReference type="Ensembl" id="ENSHCOP00000017084.1"/>
    </source>
</evidence>
<keyword evidence="14" id="KW-0460">Magnesium</keyword>
<evidence type="ECO:0000256" key="17">
    <source>
        <dbReference type="ARBA" id="ARBA00023170"/>
    </source>
</evidence>
<dbReference type="EC" id="2.7.11.30" evidence="5"/>
<dbReference type="GeneID" id="109529208"/>
<comment type="similarity">
    <text evidence="4">Belongs to the protein kinase superfamily. TKL Ser/Thr protein kinase family. TGFB receptor subfamily.</text>
</comment>
<comment type="cofactor">
    <cofactor evidence="2">
        <name>Mg(2+)</name>
        <dbReference type="ChEBI" id="CHEBI:18420"/>
    </cofactor>
</comment>
<keyword evidence="17" id="KW-0675">Receptor</keyword>
<dbReference type="GO" id="GO:0030509">
    <property type="term" value="P:BMP signaling pathway"/>
    <property type="evidence" value="ECO:0007669"/>
    <property type="project" value="TreeGrafter"/>
</dbReference>
<dbReference type="PANTHER" id="PTHR23255">
    <property type="entry name" value="TRANSFORMING GROWTH FACTOR-BETA RECEPTOR TYPE I AND II"/>
    <property type="match status" value="1"/>
</dbReference>
<dbReference type="Gene3D" id="1.10.510.10">
    <property type="entry name" value="Transferase(Phosphotransferase) domain 1"/>
    <property type="match status" value="1"/>
</dbReference>
<dbReference type="InterPro" id="IPR001245">
    <property type="entry name" value="Ser-Thr/Tyr_kinase_cat_dom"/>
</dbReference>
<evidence type="ECO:0000256" key="12">
    <source>
        <dbReference type="ARBA" id="ARBA00022777"/>
    </source>
</evidence>
<dbReference type="InterPro" id="IPR000333">
    <property type="entry name" value="TGFB_receptor"/>
</dbReference>
<dbReference type="GO" id="GO:0005024">
    <property type="term" value="F:transforming growth factor beta receptor activity"/>
    <property type="evidence" value="ECO:0007669"/>
    <property type="project" value="TreeGrafter"/>
</dbReference>
<dbReference type="KEGG" id="hcq:109529208"/>
<dbReference type="OMA" id="RCPDLWP"/>
<dbReference type="Ensembl" id="ENSHCOT00000025359.1">
    <property type="protein sequence ID" value="ENSHCOP00000017084.1"/>
    <property type="gene ID" value="ENSHCOG00000020913.1"/>
</dbReference>
<evidence type="ECO:0000256" key="7">
    <source>
        <dbReference type="ARBA" id="ARBA00022679"/>
    </source>
</evidence>
<keyword evidence="13" id="KW-0067">ATP-binding</keyword>
<keyword evidence="8" id="KW-0812">Transmembrane</keyword>
<proteinExistence type="inferred from homology"/>
<evidence type="ECO:0000256" key="13">
    <source>
        <dbReference type="ARBA" id="ARBA00022840"/>
    </source>
</evidence>
<dbReference type="AlphaFoldDB" id="A0A3Q2YG02"/>
<keyword evidence="9" id="KW-0479">Metal-binding</keyword>
<dbReference type="GeneTree" id="ENSGT00940000160885"/>
<dbReference type="GO" id="GO:0005886">
    <property type="term" value="C:plasma membrane"/>
    <property type="evidence" value="ECO:0007669"/>
    <property type="project" value="TreeGrafter"/>
</dbReference>
<dbReference type="SUPFAM" id="SSF56112">
    <property type="entry name" value="Protein kinase-like (PK-like)"/>
    <property type="match status" value="1"/>
</dbReference>
<evidence type="ECO:0000313" key="21">
    <source>
        <dbReference type="Proteomes" id="UP000264820"/>
    </source>
</evidence>
<sequence length="489" mass="54700">MFRRCWPFFLLVLECICPCISSPLSDERRQCAFQVKAQNRKYLAAGNVSDSVQVCERTHCCVGYFLMVHGQLEVDTLACDVTEKSCPDATCKAQRRFNNRLVKCVCNTHLCNMNLTWSTSSEEPGPTDSADKTWLIIFSAVLVTCLVIAAVRWKCLSLHKEENAQATLHIAPLSPCQTQKSQIDVSDVQLQQIVARGHFATVWRGTYQGSMVAVKVYPGAAQHAFSSEKEVYGLPLMRHAGIINFLGTGRRSEDGSWLLFLQLAEYGSLHSFLSENTNSWPSSLKLCLSLSQGLSYLHSYLLTKEGHKPPVAHRDLTSFNVLVRADGTCALCDFGSAIILCSCSSHRQMGNLLSPSQAACTLCYMPPEILEGSVYQFSSCFLHGDVYALSLVLWEICMRCSDLFDDGAVPQHLLPYERELGAHMTRESLTFHVSHMEKRPSIPEHWQQLRQAPVLQDLLTECWDVDPDARLTAQCVVDRLVSLQSYSLV</sequence>
<evidence type="ECO:0000259" key="19">
    <source>
        <dbReference type="PROSITE" id="PS50011"/>
    </source>
</evidence>
<protein>
    <recommendedName>
        <fullName evidence="5">receptor protein serine/threonine kinase</fullName>
        <ecNumber evidence="5">2.7.11.30</ecNumber>
    </recommendedName>
</protein>
<keyword evidence="15" id="KW-1133">Transmembrane helix</keyword>
<dbReference type="InterPro" id="IPR011009">
    <property type="entry name" value="Kinase-like_dom_sf"/>
</dbReference>
<organism evidence="20 21">
    <name type="scientific">Hippocampus comes</name>
    <name type="common">Tiger tail seahorse</name>
    <dbReference type="NCBI Taxonomy" id="109280"/>
    <lineage>
        <taxon>Eukaryota</taxon>
        <taxon>Metazoa</taxon>
        <taxon>Chordata</taxon>
        <taxon>Craniata</taxon>
        <taxon>Vertebrata</taxon>
        <taxon>Euteleostomi</taxon>
        <taxon>Actinopterygii</taxon>
        <taxon>Neopterygii</taxon>
        <taxon>Teleostei</taxon>
        <taxon>Neoteleostei</taxon>
        <taxon>Acanthomorphata</taxon>
        <taxon>Syngnathiaria</taxon>
        <taxon>Syngnathiformes</taxon>
        <taxon>Syngnathoidei</taxon>
        <taxon>Syngnathidae</taxon>
        <taxon>Hippocampus</taxon>
    </lineage>
</organism>
<dbReference type="Ensembl" id="ENSHCOT00000028756.1">
    <property type="protein sequence ID" value="ENSHCOP00000017085.1"/>
    <property type="gene ID" value="ENSHCOG00000020913.1"/>
</dbReference>
<evidence type="ECO:0000256" key="16">
    <source>
        <dbReference type="ARBA" id="ARBA00023136"/>
    </source>
</evidence>
<dbReference type="Pfam" id="PF07714">
    <property type="entry name" value="PK_Tyr_Ser-Thr"/>
    <property type="match status" value="1"/>
</dbReference>
<comment type="cofactor">
    <cofactor evidence="1">
        <name>Mn(2+)</name>
        <dbReference type="ChEBI" id="CHEBI:29035"/>
    </cofactor>
</comment>
<dbReference type="GO" id="GO:0043235">
    <property type="term" value="C:receptor complex"/>
    <property type="evidence" value="ECO:0007669"/>
    <property type="project" value="TreeGrafter"/>
</dbReference>
<evidence type="ECO:0000256" key="15">
    <source>
        <dbReference type="ARBA" id="ARBA00022989"/>
    </source>
</evidence>
<dbReference type="PROSITE" id="PS50011">
    <property type="entry name" value="PROTEIN_KINASE_DOM"/>
    <property type="match status" value="1"/>
</dbReference>
<evidence type="ECO:0000256" key="3">
    <source>
        <dbReference type="ARBA" id="ARBA00004479"/>
    </source>
</evidence>
<feature type="signal peptide" evidence="18">
    <location>
        <begin position="1"/>
        <end position="21"/>
    </location>
</feature>
<evidence type="ECO:0000256" key="4">
    <source>
        <dbReference type="ARBA" id="ARBA00009605"/>
    </source>
</evidence>
<dbReference type="STRING" id="109280.ENSHCOP00000017084"/>
<accession>A0A3Q2YG02</accession>
<keyword evidence="21" id="KW-1185">Reference proteome</keyword>
<dbReference type="PANTHER" id="PTHR23255:SF49">
    <property type="entry name" value="ANTI-MUELLERIAN HORMONE TYPE-2 RECEPTOR"/>
    <property type="match status" value="1"/>
</dbReference>
<keyword evidence="16" id="KW-0472">Membrane</keyword>
<evidence type="ECO:0000256" key="9">
    <source>
        <dbReference type="ARBA" id="ARBA00022723"/>
    </source>
</evidence>
<reference evidence="20" key="1">
    <citation type="submission" date="2025-05" db="UniProtKB">
        <authorList>
            <consortium name="Ensembl"/>
        </authorList>
    </citation>
    <scope>IDENTIFICATION</scope>
</reference>
<keyword evidence="11" id="KW-0547">Nucleotide-binding</keyword>
<evidence type="ECO:0000256" key="5">
    <source>
        <dbReference type="ARBA" id="ARBA00012401"/>
    </source>
</evidence>